<dbReference type="GO" id="GO:0006487">
    <property type="term" value="P:protein N-linked glycosylation"/>
    <property type="evidence" value="ECO:0007669"/>
    <property type="project" value="TreeGrafter"/>
</dbReference>
<gene>
    <name evidence="2" type="primary">MPUL0G01370</name>
    <name evidence="2" type="ORF">METSCH_G01370</name>
</gene>
<evidence type="ECO:0000313" key="3">
    <source>
        <dbReference type="Proteomes" id="UP000292447"/>
    </source>
</evidence>
<dbReference type="STRING" id="2163413.A0A4P6XY85"/>
<dbReference type="InterPro" id="IPR029044">
    <property type="entry name" value="Nucleotide-diphossugar_trans"/>
</dbReference>
<dbReference type="GO" id="GO:0000009">
    <property type="term" value="F:alpha-1,6-mannosyltransferase activity"/>
    <property type="evidence" value="ECO:0007669"/>
    <property type="project" value="TreeGrafter"/>
</dbReference>
<dbReference type="GO" id="GO:0000032">
    <property type="term" value="P:cell wall mannoprotein biosynthetic process"/>
    <property type="evidence" value="ECO:0007669"/>
    <property type="project" value="TreeGrafter"/>
</dbReference>
<comment type="similarity">
    <text evidence="1">Belongs to the ANP1/MMN9/VAN1 family.</text>
</comment>
<dbReference type="Gene3D" id="3.90.550.10">
    <property type="entry name" value="Spore Coat Polysaccharide Biosynthesis Protein SpsA, Chain A"/>
    <property type="match status" value="1"/>
</dbReference>
<dbReference type="AlphaFoldDB" id="A0A4P6XY85"/>
<dbReference type="Proteomes" id="UP000292447">
    <property type="component" value="Chromosome VII"/>
</dbReference>
<evidence type="ECO:0000313" key="2">
    <source>
        <dbReference type="EMBL" id="QBM91094.1"/>
    </source>
</evidence>
<evidence type="ECO:0000256" key="1">
    <source>
        <dbReference type="ARBA" id="ARBA00037964"/>
    </source>
</evidence>
<name>A0A4P6XY85_9ASCO</name>
<dbReference type="GO" id="GO:0000136">
    <property type="term" value="C:mannan polymerase complex"/>
    <property type="evidence" value="ECO:0007669"/>
    <property type="project" value="TreeGrafter"/>
</dbReference>
<reference evidence="3" key="1">
    <citation type="submission" date="2019-03" db="EMBL/GenBank/DDBJ databases">
        <title>Snf2 controls pulcherriminic acid biosynthesis and connects pigmentation and antifungal activity of the yeast Metschnikowia pulcherrima.</title>
        <authorList>
            <person name="Gore-Lloyd D."/>
            <person name="Sumann I."/>
            <person name="Brachmann A.O."/>
            <person name="Schneeberger K."/>
            <person name="Ortiz-Merino R.A."/>
            <person name="Moreno-Beltran M."/>
            <person name="Schlaefli M."/>
            <person name="Kirner P."/>
            <person name="Santos Kron A."/>
            <person name="Wolfe K.H."/>
            <person name="Piel J."/>
            <person name="Ahrens C.H."/>
            <person name="Henk D."/>
            <person name="Freimoser F.M."/>
        </authorList>
    </citation>
    <scope>NUCLEOTIDE SEQUENCE [LARGE SCALE GENOMIC DNA]</scope>
    <source>
        <strain evidence="3">APC 1.2</strain>
    </source>
</reference>
<dbReference type="PANTHER" id="PTHR43083">
    <property type="entry name" value="MANNAN POLYMERASE II"/>
    <property type="match status" value="1"/>
</dbReference>
<sequence length="368" mass="42012">MASMFTRSQVVRSIRKKPLALVGLAVLALLAYVFLFSSSSAPKLHSQKKYSYAKKSKGWLSQGNKDLRILMSMPKNHISHYDLNKLDVTEKGHVGEVLILTPMLKFLPEYWENLNKLTYDHKLISLGFIFPRTTEGDYAMKQLEKAIKVTQLSPKKFKKITLLRQDTPSLESQLEKDRHALAVQKERRLMMALARNSLVFTTISPSTLWVLWLDADIVETAPTLLEDLIAHQKPVLSANVYQRYTKDGKPSIRPYDFNNWVESEEGLRLAKEMGDDEIIVEGYSEIATYRPLMAHFYDENGEPNVEMPLDGVGGGAVLVNAEVHRDGAMFPSFPFYHLIETEGFAKMAKRLGYEVFGLPNYLVYHYNE</sequence>
<dbReference type="EMBL" id="CP034462">
    <property type="protein sequence ID" value="QBM91094.1"/>
    <property type="molecule type" value="Genomic_DNA"/>
</dbReference>
<organism evidence="2 3">
    <name type="scientific">Metschnikowia aff. pulcherrima</name>
    <dbReference type="NCBI Taxonomy" id="2163413"/>
    <lineage>
        <taxon>Eukaryota</taxon>
        <taxon>Fungi</taxon>
        <taxon>Dikarya</taxon>
        <taxon>Ascomycota</taxon>
        <taxon>Saccharomycotina</taxon>
        <taxon>Pichiomycetes</taxon>
        <taxon>Metschnikowiaceae</taxon>
        <taxon>Metschnikowia</taxon>
    </lineage>
</organism>
<proteinExistence type="inferred from homology"/>
<accession>A0A4P6XY85</accession>
<dbReference type="Pfam" id="PF03452">
    <property type="entry name" value="Anp1"/>
    <property type="match status" value="1"/>
</dbReference>
<dbReference type="InterPro" id="IPR052086">
    <property type="entry name" value="Mannan_Polymerase_Subunit"/>
</dbReference>
<dbReference type="SUPFAM" id="SSF53448">
    <property type="entry name" value="Nucleotide-diphospho-sugar transferases"/>
    <property type="match status" value="1"/>
</dbReference>
<protein>
    <submittedName>
        <fullName evidence="2">Mannan polymerase complexes MNN9 subunit</fullName>
    </submittedName>
</protein>
<keyword evidence="3" id="KW-1185">Reference proteome</keyword>
<dbReference type="PANTHER" id="PTHR43083:SF6">
    <property type="entry name" value="MANNAN POLYMERASE COMPLEXES SUBUNIT MNN9"/>
    <property type="match status" value="1"/>
</dbReference>